<gene>
    <name evidence="3" type="ORF">GIB67_012078</name>
</gene>
<keyword evidence="1" id="KW-0472">Membrane</keyword>
<evidence type="ECO:0000313" key="3">
    <source>
        <dbReference type="EMBL" id="KAF6142229.1"/>
    </source>
</evidence>
<feature type="domain" description="XS" evidence="2">
    <location>
        <begin position="80"/>
        <end position="118"/>
    </location>
</feature>
<proteinExistence type="predicted"/>
<dbReference type="GO" id="GO:0031047">
    <property type="term" value="P:regulatory ncRNA-mediated gene silencing"/>
    <property type="evidence" value="ECO:0007669"/>
    <property type="project" value="InterPro"/>
</dbReference>
<dbReference type="PANTHER" id="PTHR46619:SF3">
    <property type="entry name" value="RNA RECOGNITION MOTIF XS DOMAIN PROTEIN"/>
    <property type="match status" value="1"/>
</dbReference>
<name>A0A7J7LI55_9MAGN</name>
<accession>A0A7J7LI55</accession>
<dbReference type="Gene3D" id="3.30.70.2890">
    <property type="entry name" value="XS domain"/>
    <property type="match status" value="1"/>
</dbReference>
<keyword evidence="4" id="KW-1185">Reference proteome</keyword>
<organism evidence="3 4">
    <name type="scientific">Kingdonia uniflora</name>
    <dbReference type="NCBI Taxonomy" id="39325"/>
    <lineage>
        <taxon>Eukaryota</taxon>
        <taxon>Viridiplantae</taxon>
        <taxon>Streptophyta</taxon>
        <taxon>Embryophyta</taxon>
        <taxon>Tracheophyta</taxon>
        <taxon>Spermatophyta</taxon>
        <taxon>Magnoliopsida</taxon>
        <taxon>Ranunculales</taxon>
        <taxon>Circaeasteraceae</taxon>
        <taxon>Kingdonia</taxon>
    </lineage>
</organism>
<dbReference type="InterPro" id="IPR038588">
    <property type="entry name" value="XS_domain_sf"/>
</dbReference>
<feature type="transmembrane region" description="Helical" evidence="1">
    <location>
        <begin position="119"/>
        <end position="137"/>
    </location>
</feature>
<dbReference type="Proteomes" id="UP000541444">
    <property type="component" value="Unassembled WGS sequence"/>
</dbReference>
<dbReference type="AlphaFoldDB" id="A0A7J7LI55"/>
<evidence type="ECO:0000313" key="4">
    <source>
        <dbReference type="Proteomes" id="UP000541444"/>
    </source>
</evidence>
<dbReference type="PANTHER" id="PTHR46619">
    <property type="entry name" value="RNA RECOGNITION MOTIF XS DOMAIN PROTEIN-RELATED"/>
    <property type="match status" value="1"/>
</dbReference>
<sequence>MLNCMLFNVHGANNIYRDSKEFPDMHILVMHAFNCPDSRVEHLGLHKALCVLMGWSYAKVPDHSKGYRSLSAEEAAVNKEDLIMWPPIVIIHNTSIGRGKDGRMEGMGNKMMDNKLKGISYSFIIYFIAAVSGVGKFPQEGGSIDSYYRL</sequence>
<keyword evidence="1" id="KW-1133">Transmembrane helix</keyword>
<dbReference type="OrthoDB" id="1915348at2759"/>
<dbReference type="EMBL" id="JACGCM010002271">
    <property type="protein sequence ID" value="KAF6142229.1"/>
    <property type="molecule type" value="Genomic_DNA"/>
</dbReference>
<reference evidence="3 4" key="1">
    <citation type="journal article" date="2020" name="IScience">
        <title>Genome Sequencing of the Endangered Kingdonia uniflora (Circaeasteraceae, Ranunculales) Reveals Potential Mechanisms of Evolutionary Specialization.</title>
        <authorList>
            <person name="Sun Y."/>
            <person name="Deng T."/>
            <person name="Zhang A."/>
            <person name="Moore M.J."/>
            <person name="Landis J.B."/>
            <person name="Lin N."/>
            <person name="Zhang H."/>
            <person name="Zhang X."/>
            <person name="Huang J."/>
            <person name="Zhang X."/>
            <person name="Sun H."/>
            <person name="Wang H."/>
        </authorList>
    </citation>
    <scope>NUCLEOTIDE SEQUENCE [LARGE SCALE GENOMIC DNA]</scope>
    <source>
        <strain evidence="3">TB1705</strain>
        <tissue evidence="3">Leaf</tissue>
    </source>
</reference>
<comment type="caution">
    <text evidence="3">The sequence shown here is derived from an EMBL/GenBank/DDBJ whole genome shotgun (WGS) entry which is preliminary data.</text>
</comment>
<dbReference type="Pfam" id="PF03468">
    <property type="entry name" value="XS"/>
    <property type="match status" value="1"/>
</dbReference>
<keyword evidence="1" id="KW-0812">Transmembrane</keyword>
<evidence type="ECO:0000256" key="1">
    <source>
        <dbReference type="SAM" id="Phobius"/>
    </source>
</evidence>
<protein>
    <recommendedName>
        <fullName evidence="2">XS domain-containing protein</fullName>
    </recommendedName>
</protein>
<dbReference type="InterPro" id="IPR005380">
    <property type="entry name" value="XS_domain"/>
</dbReference>
<evidence type="ECO:0000259" key="2">
    <source>
        <dbReference type="Pfam" id="PF03468"/>
    </source>
</evidence>